<evidence type="ECO:0000256" key="1">
    <source>
        <dbReference type="ARBA" id="ARBA00022679"/>
    </source>
</evidence>
<dbReference type="GO" id="GO:0003841">
    <property type="term" value="F:1-acylglycerol-3-phosphate O-acyltransferase activity"/>
    <property type="evidence" value="ECO:0007669"/>
    <property type="project" value="TreeGrafter"/>
</dbReference>
<evidence type="ECO:0000313" key="5">
    <source>
        <dbReference type="Proteomes" id="UP000199012"/>
    </source>
</evidence>
<accession>A0A1I0YRA4</accession>
<dbReference type="CDD" id="cd07989">
    <property type="entry name" value="LPLAT_AGPAT-like"/>
    <property type="match status" value="1"/>
</dbReference>
<dbReference type="Pfam" id="PF01553">
    <property type="entry name" value="Acyltransferase"/>
    <property type="match status" value="1"/>
</dbReference>
<dbReference type="OrthoDB" id="9806008at2"/>
<dbReference type="Proteomes" id="UP000199012">
    <property type="component" value="Unassembled WGS sequence"/>
</dbReference>
<dbReference type="AlphaFoldDB" id="A0A1I0YRA4"/>
<dbReference type="EMBL" id="FOKA01000008">
    <property type="protein sequence ID" value="SFB14838.1"/>
    <property type="molecule type" value="Genomic_DNA"/>
</dbReference>
<reference evidence="4 5" key="1">
    <citation type="submission" date="2016-10" db="EMBL/GenBank/DDBJ databases">
        <authorList>
            <person name="de Groot N.N."/>
        </authorList>
    </citation>
    <scope>NUCLEOTIDE SEQUENCE [LARGE SCALE GENOMIC DNA]</scope>
    <source>
        <strain evidence="4 5">CGMCC 4.6945</strain>
    </source>
</reference>
<keyword evidence="1 4" id="KW-0808">Transferase</keyword>
<dbReference type="SMART" id="SM00563">
    <property type="entry name" value="PlsC"/>
    <property type="match status" value="1"/>
</dbReference>
<dbReference type="SUPFAM" id="SSF69593">
    <property type="entry name" value="Glycerol-3-phosphate (1)-acyltransferase"/>
    <property type="match status" value="1"/>
</dbReference>
<evidence type="ECO:0000313" key="4">
    <source>
        <dbReference type="EMBL" id="SFB14838.1"/>
    </source>
</evidence>
<name>A0A1I0YRA4_9CELL</name>
<evidence type="ECO:0000256" key="2">
    <source>
        <dbReference type="ARBA" id="ARBA00023315"/>
    </source>
</evidence>
<feature type="domain" description="Phospholipid/glycerol acyltransferase" evidence="3">
    <location>
        <begin position="42"/>
        <end position="160"/>
    </location>
</feature>
<gene>
    <name evidence="4" type="ORF">SAMN05421867_10861</name>
</gene>
<keyword evidence="5" id="KW-1185">Reference proteome</keyword>
<dbReference type="PANTHER" id="PTHR10434:SF55">
    <property type="entry name" value="POSSIBLE ACYLTRANSFERASE"/>
    <property type="match status" value="1"/>
</dbReference>
<dbReference type="InterPro" id="IPR002123">
    <property type="entry name" value="Plipid/glycerol_acylTrfase"/>
</dbReference>
<keyword evidence="2 4" id="KW-0012">Acyltransferase</keyword>
<dbReference type="STRING" id="988821.SAMN05421867_10861"/>
<dbReference type="GO" id="GO:0006654">
    <property type="term" value="P:phosphatidic acid biosynthetic process"/>
    <property type="evidence" value="ECO:0007669"/>
    <property type="project" value="TreeGrafter"/>
</dbReference>
<evidence type="ECO:0000259" key="3">
    <source>
        <dbReference type="SMART" id="SM00563"/>
    </source>
</evidence>
<sequence length="250" mass="26019">MPSPTRSTPAYRAVARVVRPAMRAMTRTDWRGAEHLPASGGFIAAANHVTNIDPLTFAHYLWDHGYAPKILAKASLFDVPVLGGVLRATGQIPVARGTAAAGDSLAAAERAVAAGDCVAVFPEGTLTRDPDLWPMLAKTGVARLALATGAPVVPVAQWGAQELLGWYSKRLRPVPRKLVTVVAGPPVDLADLEGRPADTAALREATARIMRAITVQLEGIRGATAPAEPFDMRRRGAAGAGTDAGTGPGA</sequence>
<proteinExistence type="predicted"/>
<organism evidence="4 5">
    <name type="scientific">Cellulomonas marina</name>
    <dbReference type="NCBI Taxonomy" id="988821"/>
    <lineage>
        <taxon>Bacteria</taxon>
        <taxon>Bacillati</taxon>
        <taxon>Actinomycetota</taxon>
        <taxon>Actinomycetes</taxon>
        <taxon>Micrococcales</taxon>
        <taxon>Cellulomonadaceae</taxon>
        <taxon>Cellulomonas</taxon>
    </lineage>
</organism>
<dbReference type="RefSeq" id="WP_090032850.1">
    <property type="nucleotide sequence ID" value="NZ_BONM01000001.1"/>
</dbReference>
<dbReference type="GO" id="GO:0005886">
    <property type="term" value="C:plasma membrane"/>
    <property type="evidence" value="ECO:0007669"/>
    <property type="project" value="TreeGrafter"/>
</dbReference>
<dbReference type="PANTHER" id="PTHR10434">
    <property type="entry name" value="1-ACYL-SN-GLYCEROL-3-PHOSPHATE ACYLTRANSFERASE"/>
    <property type="match status" value="1"/>
</dbReference>
<protein>
    <submittedName>
        <fullName evidence="4">1-acyl-sn-glycerol-3-phosphate acyltransferases</fullName>
    </submittedName>
</protein>